<evidence type="ECO:0000256" key="4">
    <source>
        <dbReference type="ARBA" id="ARBA00022691"/>
    </source>
</evidence>
<keyword evidence="3 6" id="KW-0808">Transferase</keyword>
<organism evidence="9 10">
    <name type="scientific">Aureimonas glaciei</name>
    <dbReference type="NCBI Taxonomy" id="1776957"/>
    <lineage>
        <taxon>Bacteria</taxon>
        <taxon>Pseudomonadati</taxon>
        <taxon>Pseudomonadota</taxon>
        <taxon>Alphaproteobacteria</taxon>
        <taxon>Hyphomicrobiales</taxon>
        <taxon>Aurantimonadaceae</taxon>
        <taxon>Aureimonas</taxon>
    </lineage>
</organism>
<evidence type="ECO:0000259" key="8">
    <source>
        <dbReference type="PROSITE" id="PS50926"/>
    </source>
</evidence>
<feature type="binding site" evidence="6">
    <location>
        <position position="273"/>
    </location>
    <ligand>
        <name>S-adenosyl-L-methionine</name>
        <dbReference type="ChEBI" id="CHEBI:59789"/>
    </ligand>
</feature>
<keyword evidence="1" id="KW-0479">Metal-binding</keyword>
<feature type="active site" evidence="7">
    <location>
        <position position="367"/>
    </location>
</feature>
<evidence type="ECO:0000256" key="1">
    <source>
        <dbReference type="ARBA" id="ARBA00022485"/>
    </source>
</evidence>
<keyword evidence="2 6" id="KW-0489">Methyltransferase</keyword>
<feature type="domain" description="TRAM" evidence="8">
    <location>
        <begin position="1"/>
        <end position="53"/>
    </location>
</feature>
<gene>
    <name evidence="9" type="ORF">GCM10011335_08620</name>
</gene>
<dbReference type="PROSITE" id="PS51687">
    <property type="entry name" value="SAM_MT_RNA_M5U"/>
    <property type="match status" value="1"/>
</dbReference>
<dbReference type="InterPro" id="IPR012340">
    <property type="entry name" value="NA-bd_OB-fold"/>
</dbReference>
<comment type="caution">
    <text evidence="9">The sequence shown here is derived from an EMBL/GenBank/DDBJ whole genome shotgun (WGS) entry which is preliminary data.</text>
</comment>
<dbReference type="AlphaFoldDB" id="A0A916XTD9"/>
<keyword evidence="4 6" id="KW-0949">S-adenosyl-L-methionine</keyword>
<proteinExistence type="inferred from homology"/>
<reference evidence="9" key="2">
    <citation type="submission" date="2020-09" db="EMBL/GenBank/DDBJ databases">
        <authorList>
            <person name="Sun Q."/>
            <person name="Zhou Y."/>
        </authorList>
    </citation>
    <scope>NUCLEOTIDE SEQUENCE</scope>
    <source>
        <strain evidence="9">CGMCC 1.15493</strain>
    </source>
</reference>
<evidence type="ECO:0000313" key="10">
    <source>
        <dbReference type="Proteomes" id="UP000613160"/>
    </source>
</evidence>
<evidence type="ECO:0000256" key="5">
    <source>
        <dbReference type="ARBA" id="ARBA00023014"/>
    </source>
</evidence>
<evidence type="ECO:0000256" key="6">
    <source>
        <dbReference type="PROSITE-ProRule" id="PRU01024"/>
    </source>
</evidence>
<dbReference type="PROSITE" id="PS01230">
    <property type="entry name" value="TRMA_1"/>
    <property type="match status" value="1"/>
</dbReference>
<dbReference type="InterPro" id="IPR010280">
    <property type="entry name" value="U5_MeTrfase_fam"/>
</dbReference>
<dbReference type="InterPro" id="IPR002792">
    <property type="entry name" value="TRAM_dom"/>
</dbReference>
<dbReference type="Pfam" id="PF05958">
    <property type="entry name" value="tRNA_U5-meth_tr"/>
    <property type="match status" value="1"/>
</dbReference>
<dbReference type="GO" id="GO:0070041">
    <property type="term" value="F:rRNA (uridine-C5-)-methyltransferase activity"/>
    <property type="evidence" value="ECO:0007669"/>
    <property type="project" value="TreeGrafter"/>
</dbReference>
<evidence type="ECO:0000256" key="7">
    <source>
        <dbReference type="PROSITE-ProRule" id="PRU10015"/>
    </source>
</evidence>
<dbReference type="PANTHER" id="PTHR11061">
    <property type="entry name" value="RNA M5U METHYLTRANSFERASE"/>
    <property type="match status" value="1"/>
</dbReference>
<evidence type="ECO:0000256" key="3">
    <source>
        <dbReference type="ARBA" id="ARBA00022679"/>
    </source>
</evidence>
<dbReference type="Pfam" id="PF01938">
    <property type="entry name" value="TRAM"/>
    <property type="match status" value="1"/>
</dbReference>
<dbReference type="GO" id="GO:0070475">
    <property type="term" value="P:rRNA base methylation"/>
    <property type="evidence" value="ECO:0007669"/>
    <property type="project" value="TreeGrafter"/>
</dbReference>
<feature type="binding site" evidence="6">
    <location>
        <position position="341"/>
    </location>
    <ligand>
        <name>S-adenosyl-L-methionine</name>
        <dbReference type="ChEBI" id="CHEBI:59789"/>
    </ligand>
</feature>
<accession>A0A916XTD9</accession>
<feature type="binding site" evidence="6">
    <location>
        <position position="293"/>
    </location>
    <ligand>
        <name>S-adenosyl-L-methionine</name>
        <dbReference type="ChEBI" id="CHEBI:59789"/>
    </ligand>
</feature>
<keyword evidence="10" id="KW-1185">Reference proteome</keyword>
<dbReference type="GO" id="GO:0051539">
    <property type="term" value="F:4 iron, 4 sulfur cluster binding"/>
    <property type="evidence" value="ECO:0007669"/>
    <property type="project" value="UniProtKB-KW"/>
</dbReference>
<evidence type="ECO:0000256" key="2">
    <source>
        <dbReference type="ARBA" id="ARBA00022603"/>
    </source>
</evidence>
<dbReference type="RefSeq" id="WP_188849357.1">
    <property type="nucleotide sequence ID" value="NZ_BMJJ01000002.1"/>
</dbReference>
<evidence type="ECO:0000313" key="9">
    <source>
        <dbReference type="EMBL" id="GGD08024.1"/>
    </source>
</evidence>
<keyword evidence="1" id="KW-0004">4Fe-4S</keyword>
<dbReference type="EMBL" id="BMJJ01000002">
    <property type="protein sequence ID" value="GGD08024.1"/>
    <property type="molecule type" value="Genomic_DNA"/>
</dbReference>
<dbReference type="PANTHER" id="PTHR11061:SF49">
    <property type="entry name" value="23S RRNA (URACIL(1939)-C(5))-METHYLTRANSFERASE RLMD"/>
    <property type="match status" value="1"/>
</dbReference>
<keyword evidence="5" id="KW-0411">Iron-sulfur</keyword>
<dbReference type="SUPFAM" id="SSF50249">
    <property type="entry name" value="Nucleic acid-binding proteins"/>
    <property type="match status" value="1"/>
</dbReference>
<dbReference type="Proteomes" id="UP000613160">
    <property type="component" value="Unassembled WGS sequence"/>
</dbReference>
<dbReference type="Gene3D" id="3.40.50.150">
    <property type="entry name" value="Vaccinia Virus protein VP39"/>
    <property type="match status" value="1"/>
</dbReference>
<dbReference type="Gene3D" id="2.40.50.140">
    <property type="entry name" value="Nucleic acid-binding proteins"/>
    <property type="match status" value="1"/>
</dbReference>
<comment type="similarity">
    <text evidence="6">Belongs to the class I-like SAM-binding methyltransferase superfamily. RNA M5U methyltransferase family.</text>
</comment>
<keyword evidence="1" id="KW-0408">Iron</keyword>
<reference evidence="9" key="1">
    <citation type="journal article" date="2014" name="Int. J. Syst. Evol. Microbiol.">
        <title>Complete genome sequence of Corynebacterium casei LMG S-19264T (=DSM 44701T), isolated from a smear-ripened cheese.</title>
        <authorList>
            <consortium name="US DOE Joint Genome Institute (JGI-PGF)"/>
            <person name="Walter F."/>
            <person name="Albersmeier A."/>
            <person name="Kalinowski J."/>
            <person name="Ruckert C."/>
        </authorList>
    </citation>
    <scope>NUCLEOTIDE SEQUENCE</scope>
    <source>
        <strain evidence="9">CGMCC 1.15493</strain>
    </source>
</reference>
<feature type="active site" description="Nucleophile" evidence="6">
    <location>
        <position position="367"/>
    </location>
</feature>
<dbReference type="SUPFAM" id="SSF53335">
    <property type="entry name" value="S-adenosyl-L-methionine-dependent methyltransferases"/>
    <property type="match status" value="1"/>
</dbReference>
<dbReference type="PROSITE" id="PS50926">
    <property type="entry name" value="TRAM"/>
    <property type="match status" value="1"/>
</dbReference>
<dbReference type="InterPro" id="IPR030390">
    <property type="entry name" value="MeTrfase_TrmA_AS"/>
</dbReference>
<name>A0A916XTD9_9HYPH</name>
<protein>
    <submittedName>
        <fullName evidence="9">RNA methyltransferase R00878</fullName>
    </submittedName>
</protein>
<feature type="binding site" evidence="6">
    <location>
        <position position="246"/>
    </location>
    <ligand>
        <name>S-adenosyl-L-methionine</name>
        <dbReference type="ChEBI" id="CHEBI:59789"/>
    </ligand>
</feature>
<sequence length="409" mass="43674">MSLSLTIEALGAKGDGVARPDHGEPLFVPFTLPGERVSVERIGSHYAAEEILIASPERQVPPCPHFGVCGGCDLQHASEPLYRSFKRNLVVEAFAHAGLEPEVGDLIPCAPASRRRAVFSGLREGNKVVFGFFESQTNRIADIDVCLIVVPAIASRLADLKALALIVADRKRPMRMSVTATDAGLDIALSETAKLTDSLRQSLTAFALRRDIARLTLDGEIILESRRPTIQVGGIQVGPPPGAFLQAVASAEGAMAALVAEHLAPCKATMDLFCGIGTFALRLASTGAVHAVETEASALAALDLARRGVDGLKPITLEKRDLFRRPVMAKDLSKFAGVVFDPPRAGAETQARELAASKVKRIAAVSCNPATLARDARILVDGGYKLLSVTPIDQFLWSHHVEAVALFQR</sequence>
<dbReference type="Gene3D" id="2.40.50.1070">
    <property type="match status" value="1"/>
</dbReference>
<dbReference type="InterPro" id="IPR029063">
    <property type="entry name" value="SAM-dependent_MTases_sf"/>
</dbReference>